<feature type="transmembrane region" description="Helical" evidence="6">
    <location>
        <begin position="288"/>
        <end position="305"/>
    </location>
</feature>
<dbReference type="InterPro" id="IPR022791">
    <property type="entry name" value="L-PG_synthase/AglD"/>
</dbReference>
<feature type="transmembrane region" description="Helical" evidence="6">
    <location>
        <begin position="203"/>
        <end position="224"/>
    </location>
</feature>
<evidence type="ECO:0000256" key="4">
    <source>
        <dbReference type="ARBA" id="ARBA00022989"/>
    </source>
</evidence>
<evidence type="ECO:0000313" key="7">
    <source>
        <dbReference type="EMBL" id="NJP43779.1"/>
    </source>
</evidence>
<evidence type="ECO:0000256" key="2">
    <source>
        <dbReference type="ARBA" id="ARBA00022475"/>
    </source>
</evidence>
<feature type="transmembrane region" description="Helical" evidence="6">
    <location>
        <begin position="36"/>
        <end position="56"/>
    </location>
</feature>
<comment type="subcellular location">
    <subcellularLocation>
        <location evidence="1">Cell membrane</location>
        <topology evidence="1">Multi-pass membrane protein</topology>
    </subcellularLocation>
</comment>
<sequence>MRSTMMLLPVAAVALVVTSKWTMINSSAGRLGNADTGWLAVACLAAFLTWVASATAQQGAVVERLPPGVLLATQFAASAANHVLPAGVGGNAVNLRFLMRRGLTPTRALAALAVRACAAVAGRITLLLTVLALFPGALHLHRLTGGAPRLPVHPLLICLVAALVLAAALVLTRCVRRLRDRVRDVFGSVVRDLRVLHHNRARVAALWGGSLAFPAMHTAVVVAVVRAVHAPVPVSGAVVAYLFASTAAGWMPTPAGLGSLDAALALALISAGASGVTATSAVLGYRLVTTWLPLVPGVLVLALLVRRGEL</sequence>
<feature type="transmembrane region" description="Helical" evidence="6">
    <location>
        <begin position="154"/>
        <end position="175"/>
    </location>
</feature>
<evidence type="ECO:0000256" key="5">
    <source>
        <dbReference type="ARBA" id="ARBA00023136"/>
    </source>
</evidence>
<protein>
    <submittedName>
        <fullName evidence="7">TIGR00374 family protein</fullName>
    </submittedName>
</protein>
<keyword evidence="8" id="KW-1185">Reference proteome</keyword>
<comment type="caution">
    <text evidence="7">The sequence shown here is derived from an EMBL/GenBank/DDBJ whole genome shotgun (WGS) entry which is preliminary data.</text>
</comment>
<gene>
    <name evidence="7" type="ORF">HCN08_10240</name>
</gene>
<dbReference type="Pfam" id="PF03706">
    <property type="entry name" value="LPG_synthase_TM"/>
    <property type="match status" value="1"/>
</dbReference>
<organism evidence="7 8">
    <name type="scientific">Actinacidiphila epipremni</name>
    <dbReference type="NCBI Taxonomy" id="2053013"/>
    <lineage>
        <taxon>Bacteria</taxon>
        <taxon>Bacillati</taxon>
        <taxon>Actinomycetota</taxon>
        <taxon>Actinomycetes</taxon>
        <taxon>Kitasatosporales</taxon>
        <taxon>Streptomycetaceae</taxon>
        <taxon>Actinacidiphila</taxon>
    </lineage>
</organism>
<dbReference type="PANTHER" id="PTHR39087">
    <property type="entry name" value="UPF0104 MEMBRANE PROTEIN MJ1595"/>
    <property type="match status" value="1"/>
</dbReference>
<name>A0ABX0ZND6_9ACTN</name>
<feature type="transmembrane region" description="Helical" evidence="6">
    <location>
        <begin position="230"/>
        <end position="250"/>
    </location>
</feature>
<evidence type="ECO:0000256" key="3">
    <source>
        <dbReference type="ARBA" id="ARBA00022692"/>
    </source>
</evidence>
<evidence type="ECO:0000256" key="6">
    <source>
        <dbReference type="SAM" id="Phobius"/>
    </source>
</evidence>
<dbReference type="EMBL" id="JAATEJ010000006">
    <property type="protein sequence ID" value="NJP43779.1"/>
    <property type="molecule type" value="Genomic_DNA"/>
</dbReference>
<proteinExistence type="predicted"/>
<keyword evidence="3 6" id="KW-0812">Transmembrane</keyword>
<evidence type="ECO:0000313" key="8">
    <source>
        <dbReference type="Proteomes" id="UP000734511"/>
    </source>
</evidence>
<reference evidence="7 8" key="1">
    <citation type="submission" date="2020-03" db="EMBL/GenBank/DDBJ databases">
        <title>WGS of actinomycetes isolated from Thailand.</title>
        <authorList>
            <person name="Thawai C."/>
        </authorList>
    </citation>
    <scope>NUCLEOTIDE SEQUENCE [LARGE SCALE GENOMIC DNA]</scope>
    <source>
        <strain evidence="7 8">PRB2-1</strain>
    </source>
</reference>
<dbReference type="Proteomes" id="UP000734511">
    <property type="component" value="Unassembled WGS sequence"/>
</dbReference>
<accession>A0ABX0ZND6</accession>
<dbReference type="PANTHER" id="PTHR39087:SF2">
    <property type="entry name" value="UPF0104 MEMBRANE PROTEIN MJ1595"/>
    <property type="match status" value="1"/>
</dbReference>
<feature type="transmembrane region" description="Helical" evidence="6">
    <location>
        <begin position="262"/>
        <end position="282"/>
    </location>
</feature>
<feature type="transmembrane region" description="Helical" evidence="6">
    <location>
        <begin position="108"/>
        <end position="134"/>
    </location>
</feature>
<keyword evidence="4 6" id="KW-1133">Transmembrane helix</keyword>
<evidence type="ECO:0000256" key="1">
    <source>
        <dbReference type="ARBA" id="ARBA00004651"/>
    </source>
</evidence>
<keyword evidence="5 6" id="KW-0472">Membrane</keyword>
<keyword evidence="2" id="KW-1003">Cell membrane</keyword>